<evidence type="ECO:0000259" key="4">
    <source>
        <dbReference type="Pfam" id="PF02397"/>
    </source>
</evidence>
<proteinExistence type="predicted"/>
<dbReference type="PANTHER" id="PTHR34136:SF1">
    <property type="entry name" value="UDP-N-ACETYL-D-MANNOSAMINURONIC ACID TRANSFERASE"/>
    <property type="match status" value="1"/>
</dbReference>
<dbReference type="GO" id="GO:0047244">
    <property type="term" value="F:N-acetylglucosaminyldiphosphoundecaprenol N-acetyl-beta-D-mannosaminyltransferase activity"/>
    <property type="evidence" value="ECO:0007669"/>
    <property type="project" value="UniProtKB-EC"/>
</dbReference>
<dbReference type="EMBL" id="FMSV02000515">
    <property type="protein sequence ID" value="SEH07123.1"/>
    <property type="molecule type" value="Genomic_DNA"/>
</dbReference>
<keyword evidence="3" id="KW-0812">Transmembrane</keyword>
<dbReference type="PANTHER" id="PTHR34136">
    <property type="match status" value="1"/>
</dbReference>
<organism evidence="5 6">
    <name type="scientific">Candidatus Venteria ishoeyi</name>
    <dbReference type="NCBI Taxonomy" id="1899563"/>
    <lineage>
        <taxon>Bacteria</taxon>
        <taxon>Pseudomonadati</taxon>
        <taxon>Pseudomonadota</taxon>
        <taxon>Gammaproteobacteria</taxon>
        <taxon>Thiotrichales</taxon>
        <taxon>Thiotrichaceae</taxon>
        <taxon>Venteria</taxon>
    </lineage>
</organism>
<dbReference type="InterPro" id="IPR004629">
    <property type="entry name" value="WecG_TagA_CpsF"/>
</dbReference>
<dbReference type="Pfam" id="PF03808">
    <property type="entry name" value="Glyco_tran_WecG"/>
    <property type="match status" value="1"/>
</dbReference>
<keyword evidence="6" id="KW-1185">Reference proteome</keyword>
<feature type="transmembrane region" description="Helical" evidence="3">
    <location>
        <begin position="40"/>
        <end position="63"/>
    </location>
</feature>
<protein>
    <submittedName>
        <fullName evidence="5">Putative N-acetylmannosaminyltransferase</fullName>
        <ecNumber evidence="5">2.4.1.187</ecNumber>
    </submittedName>
</protein>
<name>A0A1H6FBU2_9GAMM</name>
<dbReference type="CDD" id="cd06533">
    <property type="entry name" value="Glyco_transf_WecG_TagA"/>
    <property type="match status" value="1"/>
</dbReference>
<gene>
    <name evidence="5" type="primary">tagA</name>
    <name evidence="5" type="ORF">MBHS_02995</name>
</gene>
<keyword evidence="1 5" id="KW-0328">Glycosyltransferase</keyword>
<evidence type="ECO:0000313" key="5">
    <source>
        <dbReference type="EMBL" id="SEH07123.1"/>
    </source>
</evidence>
<dbReference type="AlphaFoldDB" id="A0A1H6FBU2"/>
<evidence type="ECO:0000256" key="1">
    <source>
        <dbReference type="ARBA" id="ARBA00022676"/>
    </source>
</evidence>
<evidence type="ECO:0000256" key="3">
    <source>
        <dbReference type="SAM" id="Phobius"/>
    </source>
</evidence>
<reference evidence="5 6" key="1">
    <citation type="submission" date="2016-10" db="EMBL/GenBank/DDBJ databases">
        <authorList>
            <person name="de Groot N.N."/>
        </authorList>
    </citation>
    <scope>NUCLEOTIDE SEQUENCE [LARGE SCALE GENOMIC DNA]</scope>
    <source>
        <strain evidence="5">MBHS1</strain>
    </source>
</reference>
<dbReference type="OrthoDB" id="9808602at2"/>
<sequence>MQPLPGPLGTSRTWRQRLRLPLWRLWFYLRPLFSNRWLDLLLSLMLLIVLSPLLLFLFISAYWRTGKLFEFQLCMGRFQHPFKRLYFAGHLPGKNLARLFNILRGDMALVGPRPLSIEEAASLTFEEQFRFSVRPGLFSVYGLRTKTGIAYEQESTLDKEQIYSETLQGNLGLMLRHGLSFFLRSHTPLPMPPILNFFGIHIINTDMEEAIAWFGKDPEQQRLLAFVNPDCLNISHQDEAYRQILQQADRVLPDGIGIHIGCRMLGVSLRANVNGTDLFPRLCQASIPRQQSLFLLGGKPGVAEKVAQNMRKQLPDLRIAGYQDGYFKAEASGQIIQQINDSGADILLVAFGVPKQEKWLHQHRHQLQAKVLMGVGGLFDFYAGCIPRAPQWLREIGMEWSWRLLQEPGRMWRRYLIGNPLFLYRVWHQKWEQQHEPPTDSQS</sequence>
<keyword evidence="3" id="KW-0472">Membrane</keyword>
<evidence type="ECO:0000313" key="6">
    <source>
        <dbReference type="Proteomes" id="UP000236724"/>
    </source>
</evidence>
<keyword evidence="3" id="KW-1133">Transmembrane helix</keyword>
<feature type="domain" description="Bacterial sugar transferase" evidence="4">
    <location>
        <begin position="96"/>
        <end position="175"/>
    </location>
</feature>
<dbReference type="Proteomes" id="UP000236724">
    <property type="component" value="Unassembled WGS sequence"/>
</dbReference>
<evidence type="ECO:0000256" key="2">
    <source>
        <dbReference type="ARBA" id="ARBA00022679"/>
    </source>
</evidence>
<dbReference type="EC" id="2.4.1.187" evidence="5"/>
<dbReference type="InterPro" id="IPR003362">
    <property type="entry name" value="Bact_transf"/>
</dbReference>
<dbReference type="NCBIfam" id="TIGR00696">
    <property type="entry name" value="wecG_tagA_cpsF"/>
    <property type="match status" value="1"/>
</dbReference>
<accession>A0A1H6FBU2</accession>
<dbReference type="Pfam" id="PF02397">
    <property type="entry name" value="Bac_transf"/>
    <property type="match status" value="1"/>
</dbReference>
<keyword evidence="2 5" id="KW-0808">Transferase</keyword>